<gene>
    <name evidence="1" type="ORF">FLACHUCJ7_03104</name>
</gene>
<evidence type="ECO:0000313" key="1">
    <source>
        <dbReference type="EMBL" id="CAD0007029.1"/>
    </source>
</evidence>
<evidence type="ECO:0000313" key="2">
    <source>
        <dbReference type="Proteomes" id="UP000556700"/>
    </source>
</evidence>
<dbReference type="Proteomes" id="UP000556700">
    <property type="component" value="Unassembled WGS sequence"/>
</dbReference>
<name>A0A6V6Z609_9FLAO</name>
<protein>
    <submittedName>
        <fullName evidence="1">Uncharacterized protein</fullName>
    </submittedName>
</protein>
<dbReference type="AlphaFoldDB" id="A0A6V6Z609"/>
<comment type="caution">
    <text evidence="1">The sequence shown here is derived from an EMBL/GenBank/DDBJ whole genome shotgun (WGS) entry which is preliminary data.</text>
</comment>
<keyword evidence="2" id="KW-1185">Reference proteome</keyword>
<sequence length="115" mass="13950">MINSLFGHFQYGGTYFGHQKMRILGYAEYSIYLLPKENNEIEKTYDITKQKELYIKSLRQLIKDESEIDFETLGQEKIERNKKLNEIVDKLNTLISDNFYLRRAQDFHYGHYEYY</sequence>
<reference evidence="1 2" key="1">
    <citation type="submission" date="2020-06" db="EMBL/GenBank/DDBJ databases">
        <authorList>
            <person name="Criscuolo A."/>
        </authorList>
    </citation>
    <scope>NUCLEOTIDE SEQUENCE [LARGE SCALE GENOMIC DNA]</scope>
    <source>
        <strain evidence="2">CIP 110025</strain>
    </source>
</reference>
<proteinExistence type="predicted"/>
<organism evidence="1 2">
    <name type="scientific">Flavobacterium chungangense</name>
    <dbReference type="NCBI Taxonomy" id="554283"/>
    <lineage>
        <taxon>Bacteria</taxon>
        <taxon>Pseudomonadati</taxon>
        <taxon>Bacteroidota</taxon>
        <taxon>Flavobacteriia</taxon>
        <taxon>Flavobacteriales</taxon>
        <taxon>Flavobacteriaceae</taxon>
        <taxon>Flavobacterium</taxon>
    </lineage>
</organism>
<dbReference type="EMBL" id="CAIJDO010000181">
    <property type="protein sequence ID" value="CAD0007029.1"/>
    <property type="molecule type" value="Genomic_DNA"/>
</dbReference>
<accession>A0A6V6Z609</accession>